<dbReference type="Gene3D" id="2.60.120.10">
    <property type="entry name" value="Jelly Rolls"/>
    <property type="match status" value="1"/>
</dbReference>
<dbReference type="InterPro" id="IPR014710">
    <property type="entry name" value="RmlC-like_jellyroll"/>
</dbReference>
<dbReference type="PATRIC" id="fig|748449.3.peg.239"/>
<proteinExistence type="predicted"/>
<organism evidence="1 2">
    <name type="scientific">Halobacteroides halobius (strain ATCC 35273 / DSM 5150 / MD-1)</name>
    <dbReference type="NCBI Taxonomy" id="748449"/>
    <lineage>
        <taxon>Bacteria</taxon>
        <taxon>Bacillati</taxon>
        <taxon>Bacillota</taxon>
        <taxon>Clostridia</taxon>
        <taxon>Halanaerobiales</taxon>
        <taxon>Halobacteroidaceae</taxon>
        <taxon>Halobacteroides</taxon>
    </lineage>
</organism>
<dbReference type="STRING" id="748449.Halha_0261"/>
<accession>L0K4S8</accession>
<name>L0K4S8_HALHC</name>
<sequence length="141" mass="16391">MTPNSDLLEIKEYTAEGYKPLIDYGEWRVAILKYCDELLPQKINKMQKHDQTDEVFVLLEGECILFLGEGEEEIIDIHAKNMEPLKLYNIKRSVWHTHTLSQDAVVLIVENEDTCLANSPEKELTVEQQEKLVELTNSLWD</sequence>
<dbReference type="HOGENOM" id="CLU_143351_0_0_9"/>
<dbReference type="InterPro" id="IPR011051">
    <property type="entry name" value="RmlC_Cupin_sf"/>
</dbReference>
<dbReference type="SUPFAM" id="SSF51182">
    <property type="entry name" value="RmlC-like cupins"/>
    <property type="match status" value="1"/>
</dbReference>
<dbReference type="KEGG" id="hhl:Halha_0261"/>
<keyword evidence="2" id="KW-1185">Reference proteome</keyword>
<gene>
    <name evidence="1" type="ordered locus">Halha_0261</name>
</gene>
<dbReference type="eggNOG" id="COG3194">
    <property type="taxonomic scope" value="Bacteria"/>
</dbReference>
<dbReference type="RefSeq" id="WP_015325998.1">
    <property type="nucleotide sequence ID" value="NC_019978.1"/>
</dbReference>
<dbReference type="AlphaFoldDB" id="L0K4S8"/>
<dbReference type="EMBL" id="CP003359">
    <property type="protein sequence ID" value="AGB40272.1"/>
    <property type="molecule type" value="Genomic_DNA"/>
</dbReference>
<protein>
    <submittedName>
        <fullName evidence="1">WxcM-like protein</fullName>
    </submittedName>
</protein>
<dbReference type="OrthoDB" id="9798066at2"/>
<reference evidence="2" key="1">
    <citation type="submission" date="2012-02" db="EMBL/GenBank/DDBJ databases">
        <title>The complete genome of Halobacteroides halobius DSM 5150.</title>
        <authorList>
            <person name="Lucas S."/>
            <person name="Copeland A."/>
            <person name="Lapidus A."/>
            <person name="Glavina del Rio T."/>
            <person name="Dalin E."/>
            <person name="Tice H."/>
            <person name="Bruce D."/>
            <person name="Goodwin L."/>
            <person name="Pitluck S."/>
            <person name="Peters L."/>
            <person name="Mikhailova N."/>
            <person name="Gu W."/>
            <person name="Kyrpides N."/>
            <person name="Mavromatis K."/>
            <person name="Ivanova N."/>
            <person name="Brettin T."/>
            <person name="Detter J.C."/>
            <person name="Han C."/>
            <person name="Larimer F."/>
            <person name="Land M."/>
            <person name="Hauser L."/>
            <person name="Markowitz V."/>
            <person name="Cheng J.-F."/>
            <person name="Hugenholtz P."/>
            <person name="Woyke T."/>
            <person name="Wu D."/>
            <person name="Tindall B."/>
            <person name="Pomrenke H."/>
            <person name="Brambilla E."/>
            <person name="Klenk H.-P."/>
            <person name="Eisen J.A."/>
        </authorList>
    </citation>
    <scope>NUCLEOTIDE SEQUENCE [LARGE SCALE GENOMIC DNA]</scope>
    <source>
        <strain evidence="2">ATCC 35273 / DSM 5150 / MD-1</strain>
    </source>
</reference>
<evidence type="ECO:0000313" key="2">
    <source>
        <dbReference type="Proteomes" id="UP000010880"/>
    </source>
</evidence>
<evidence type="ECO:0000313" key="1">
    <source>
        <dbReference type="EMBL" id="AGB40272.1"/>
    </source>
</evidence>
<dbReference type="Proteomes" id="UP000010880">
    <property type="component" value="Chromosome"/>
</dbReference>